<organism evidence="1 2">
    <name type="scientific">endosymbiont of Galathealinum brachiosum</name>
    <dbReference type="NCBI Taxonomy" id="2200906"/>
    <lineage>
        <taxon>Bacteria</taxon>
        <taxon>Pseudomonadati</taxon>
        <taxon>Pseudomonadota</taxon>
        <taxon>Gammaproteobacteria</taxon>
        <taxon>sulfur-oxidizing symbionts</taxon>
    </lineage>
</organism>
<comment type="caution">
    <text evidence="1">The sequence shown here is derived from an EMBL/GenBank/DDBJ whole genome shotgun (WGS) entry which is preliminary data.</text>
</comment>
<protein>
    <submittedName>
        <fullName evidence="1">Uncharacterized protein</fullName>
    </submittedName>
</protein>
<name>A0A370DG47_9GAMM</name>
<evidence type="ECO:0000313" key="2">
    <source>
        <dbReference type="Proteomes" id="UP000254266"/>
    </source>
</evidence>
<keyword evidence="2" id="KW-1185">Reference proteome</keyword>
<accession>A0A370DG47</accession>
<evidence type="ECO:0000313" key="1">
    <source>
        <dbReference type="EMBL" id="RDH83889.1"/>
    </source>
</evidence>
<dbReference type="Proteomes" id="UP000254266">
    <property type="component" value="Unassembled WGS sequence"/>
</dbReference>
<sequence>MNQKKVMQAIESICSTGCSSVNAIIKTLESGKTVVGTEDFTEAEINELTIELKSIMAVYENKN</sequence>
<dbReference type="EMBL" id="QFXC01000008">
    <property type="protein sequence ID" value="RDH83889.1"/>
    <property type="molecule type" value="Genomic_DNA"/>
</dbReference>
<gene>
    <name evidence="1" type="ORF">DIZ80_07065</name>
</gene>
<reference evidence="1 2" key="1">
    <citation type="journal article" date="2018" name="ISME J.">
        <title>Endosymbiont genomes yield clues of tubeworm success.</title>
        <authorList>
            <person name="Li Y."/>
            <person name="Liles M.R."/>
            <person name="Halanych K.M."/>
        </authorList>
    </citation>
    <scope>NUCLEOTIDE SEQUENCE [LARGE SCALE GENOMIC DNA]</scope>
    <source>
        <strain evidence="1">A1464</strain>
    </source>
</reference>
<dbReference type="AlphaFoldDB" id="A0A370DG47"/>
<proteinExistence type="predicted"/>